<dbReference type="SUPFAM" id="SSF51556">
    <property type="entry name" value="Metallo-dependent hydrolases"/>
    <property type="match status" value="1"/>
</dbReference>
<feature type="domain" description="Amidohydrolase-related" evidence="1">
    <location>
        <begin position="63"/>
        <end position="430"/>
    </location>
</feature>
<protein>
    <submittedName>
        <fullName evidence="2">Organophopsphate acid anhydrase</fullName>
    </submittedName>
</protein>
<gene>
    <name evidence="2" type="ORF">GCM10007852_35670</name>
</gene>
<dbReference type="InterPro" id="IPR006680">
    <property type="entry name" value="Amidohydro-rel"/>
</dbReference>
<keyword evidence="3" id="KW-1185">Reference proteome</keyword>
<dbReference type="GO" id="GO:0016810">
    <property type="term" value="F:hydrolase activity, acting on carbon-nitrogen (but not peptide) bonds"/>
    <property type="evidence" value="ECO:0007669"/>
    <property type="project" value="InterPro"/>
</dbReference>
<sequence>MLLSLACNGATLYEGARLITGDGSAPIEDAAFIVSDGKFTQVGNRGALSLPADIQRVNLAGKTVIPGLIDTHTHIGYDRYSYIDSDWTRNDPTGRGFFNFGAHNFTRDNILDHLSRLAYAGIVATWSAGYEFGEVPHQIRDEVLAGQHPNAARYYSAGPGITTKQAIVPYLARQSAFGVSSEAEARAAVQRLASWNVKQIKMWPHYNPTMPMNVSLALIDEAKKYDLRVGFHPVNQSDSEAYIRAGADIYLHPIYPIDSDLVKERRPFSALTSSGYRMAFFAPYLHSPDPLLADMISPFHLKKLQGKFPSTNSEERIQSKAQWDAQVSTIRDLRANGVRFALGSDAGGAGRDKPVGWSAHVDMENMVAAGFTPNEVITAATQTSAQSLRLDDLGGIAPGKEAAFVVLDANPLDDITNTRKISQVFIRGKAIDRDGLKANWRKSWGSE</sequence>
<dbReference type="InterPro" id="IPR011059">
    <property type="entry name" value="Metal-dep_hydrolase_composite"/>
</dbReference>
<dbReference type="AlphaFoldDB" id="A0AA37T2C4"/>
<accession>A0AA37T2C4</accession>
<dbReference type="Proteomes" id="UP001156601">
    <property type="component" value="Unassembled WGS sequence"/>
</dbReference>
<reference evidence="2" key="1">
    <citation type="journal article" date="2014" name="Int. J. Syst. Evol. Microbiol.">
        <title>Complete genome sequence of Corynebacterium casei LMG S-19264T (=DSM 44701T), isolated from a smear-ripened cheese.</title>
        <authorList>
            <consortium name="US DOE Joint Genome Institute (JGI-PGF)"/>
            <person name="Walter F."/>
            <person name="Albersmeier A."/>
            <person name="Kalinowski J."/>
            <person name="Ruckert C."/>
        </authorList>
    </citation>
    <scope>NUCLEOTIDE SEQUENCE</scope>
    <source>
        <strain evidence="2">NBRC 110023</strain>
    </source>
</reference>
<evidence type="ECO:0000313" key="2">
    <source>
        <dbReference type="EMBL" id="GLR72659.1"/>
    </source>
</evidence>
<evidence type="ECO:0000313" key="3">
    <source>
        <dbReference type="Proteomes" id="UP001156601"/>
    </source>
</evidence>
<dbReference type="EMBL" id="BSOT01000011">
    <property type="protein sequence ID" value="GLR72659.1"/>
    <property type="molecule type" value="Genomic_DNA"/>
</dbReference>
<dbReference type="Gene3D" id="2.30.40.10">
    <property type="entry name" value="Urease, subunit C, domain 1"/>
    <property type="match status" value="1"/>
</dbReference>
<dbReference type="SUPFAM" id="SSF51338">
    <property type="entry name" value="Composite domain of metallo-dependent hydrolases"/>
    <property type="match status" value="1"/>
</dbReference>
<dbReference type="InterPro" id="IPR051781">
    <property type="entry name" value="Metallo-dep_Hydrolase"/>
</dbReference>
<dbReference type="Gene3D" id="3.30.110.90">
    <property type="entry name" value="Amidohydrolase"/>
    <property type="match status" value="1"/>
</dbReference>
<reference evidence="2" key="2">
    <citation type="submission" date="2023-01" db="EMBL/GenBank/DDBJ databases">
        <title>Draft genome sequence of Agaribacter marinus strain NBRC 110023.</title>
        <authorList>
            <person name="Sun Q."/>
            <person name="Mori K."/>
        </authorList>
    </citation>
    <scope>NUCLEOTIDE SEQUENCE</scope>
    <source>
        <strain evidence="2">NBRC 110023</strain>
    </source>
</reference>
<dbReference type="PANTHER" id="PTHR43135">
    <property type="entry name" value="ALPHA-D-RIBOSE 1-METHYLPHOSPHONATE 5-TRIPHOSPHATE DIPHOSPHATASE"/>
    <property type="match status" value="1"/>
</dbReference>
<dbReference type="Gene3D" id="1.20.58.520">
    <property type="entry name" value="Amidohydrolase"/>
    <property type="match status" value="1"/>
</dbReference>
<evidence type="ECO:0000259" key="1">
    <source>
        <dbReference type="Pfam" id="PF01979"/>
    </source>
</evidence>
<proteinExistence type="predicted"/>
<dbReference type="Gene3D" id="3.40.50.10910">
    <property type="entry name" value="Amidohydrolase"/>
    <property type="match status" value="1"/>
</dbReference>
<dbReference type="PANTHER" id="PTHR43135:SF3">
    <property type="entry name" value="ALPHA-D-RIBOSE 1-METHYLPHOSPHONATE 5-TRIPHOSPHATE DIPHOSPHATASE"/>
    <property type="match status" value="1"/>
</dbReference>
<name>A0AA37T2C4_9ALTE</name>
<dbReference type="InterPro" id="IPR032466">
    <property type="entry name" value="Metal_Hydrolase"/>
</dbReference>
<organism evidence="2 3">
    <name type="scientific">Agaribacter marinus</name>
    <dbReference type="NCBI Taxonomy" id="1431249"/>
    <lineage>
        <taxon>Bacteria</taxon>
        <taxon>Pseudomonadati</taxon>
        <taxon>Pseudomonadota</taxon>
        <taxon>Gammaproteobacteria</taxon>
        <taxon>Alteromonadales</taxon>
        <taxon>Alteromonadaceae</taxon>
        <taxon>Agaribacter</taxon>
    </lineage>
</organism>
<dbReference type="Pfam" id="PF01979">
    <property type="entry name" value="Amidohydro_1"/>
    <property type="match status" value="1"/>
</dbReference>
<comment type="caution">
    <text evidence="2">The sequence shown here is derived from an EMBL/GenBank/DDBJ whole genome shotgun (WGS) entry which is preliminary data.</text>
</comment>